<organism evidence="3 4">
    <name type="scientific">Stephania japonica</name>
    <dbReference type="NCBI Taxonomy" id="461633"/>
    <lineage>
        <taxon>Eukaryota</taxon>
        <taxon>Viridiplantae</taxon>
        <taxon>Streptophyta</taxon>
        <taxon>Embryophyta</taxon>
        <taxon>Tracheophyta</taxon>
        <taxon>Spermatophyta</taxon>
        <taxon>Magnoliopsida</taxon>
        <taxon>Ranunculales</taxon>
        <taxon>Menispermaceae</taxon>
        <taxon>Menispermoideae</taxon>
        <taxon>Cissampelideae</taxon>
        <taxon>Stephania</taxon>
    </lineage>
</organism>
<protein>
    <submittedName>
        <fullName evidence="3">Uncharacterized protein</fullName>
    </submittedName>
</protein>
<feature type="transmembrane region" description="Helical" evidence="2">
    <location>
        <begin position="20"/>
        <end position="40"/>
    </location>
</feature>
<name>A0AAP0JB36_9MAGN</name>
<accession>A0AAP0JB36</accession>
<evidence type="ECO:0000313" key="3">
    <source>
        <dbReference type="EMBL" id="KAK9130947.1"/>
    </source>
</evidence>
<dbReference type="AlphaFoldDB" id="A0AAP0JB36"/>
<reference evidence="3 4" key="1">
    <citation type="submission" date="2024-01" db="EMBL/GenBank/DDBJ databases">
        <title>Genome assemblies of Stephania.</title>
        <authorList>
            <person name="Yang L."/>
        </authorList>
    </citation>
    <scope>NUCLEOTIDE SEQUENCE [LARGE SCALE GENOMIC DNA]</scope>
    <source>
        <strain evidence="3">QJT</strain>
        <tissue evidence="3">Leaf</tissue>
    </source>
</reference>
<feature type="region of interest" description="Disordered" evidence="1">
    <location>
        <begin position="43"/>
        <end position="88"/>
    </location>
</feature>
<comment type="caution">
    <text evidence="3">The sequence shown here is derived from an EMBL/GenBank/DDBJ whole genome shotgun (WGS) entry which is preliminary data.</text>
</comment>
<sequence>MGCPPVLLWCKHGHSSRKYIIPLVTVLVVLAILRLFYYLLKRRQQNSQSRECSDDEQDSGNEISSVAHLHGGNQMPREFASPKFTDHT</sequence>
<keyword evidence="2" id="KW-1133">Transmembrane helix</keyword>
<keyword evidence="4" id="KW-1185">Reference proteome</keyword>
<dbReference type="Proteomes" id="UP001417504">
    <property type="component" value="Unassembled WGS sequence"/>
</dbReference>
<gene>
    <name evidence="3" type="ORF">Sjap_011434</name>
</gene>
<evidence type="ECO:0000313" key="4">
    <source>
        <dbReference type="Proteomes" id="UP001417504"/>
    </source>
</evidence>
<dbReference type="EMBL" id="JBBNAE010000004">
    <property type="protein sequence ID" value="KAK9130947.1"/>
    <property type="molecule type" value="Genomic_DNA"/>
</dbReference>
<keyword evidence="2" id="KW-0812">Transmembrane</keyword>
<evidence type="ECO:0000256" key="1">
    <source>
        <dbReference type="SAM" id="MobiDB-lite"/>
    </source>
</evidence>
<keyword evidence="2" id="KW-0472">Membrane</keyword>
<evidence type="ECO:0000256" key="2">
    <source>
        <dbReference type="SAM" id="Phobius"/>
    </source>
</evidence>
<proteinExistence type="predicted"/>